<dbReference type="Pfam" id="PF02801">
    <property type="entry name" value="Ketoacyl-synt_C"/>
    <property type="match status" value="1"/>
</dbReference>
<feature type="domain" description="Ketosynthase family 3 (KS3)" evidence="2">
    <location>
        <begin position="1"/>
        <end position="417"/>
    </location>
</feature>
<dbReference type="PROSITE" id="PS52004">
    <property type="entry name" value="KS3_2"/>
    <property type="match status" value="1"/>
</dbReference>
<feature type="non-terminal residue" evidence="3">
    <location>
        <position position="560"/>
    </location>
</feature>
<dbReference type="CDD" id="cd00833">
    <property type="entry name" value="PKS"/>
    <property type="match status" value="1"/>
</dbReference>
<dbReference type="PANTHER" id="PTHR43775:SF51">
    <property type="entry name" value="INACTIVE PHENOLPHTHIOCEROL SYNTHESIS POLYKETIDE SYNTHASE TYPE I PKS1-RELATED"/>
    <property type="match status" value="1"/>
</dbReference>
<dbReference type="InterPro" id="IPR014030">
    <property type="entry name" value="Ketoacyl_synth_N"/>
</dbReference>
<evidence type="ECO:0000313" key="4">
    <source>
        <dbReference type="Proteomes" id="UP001601992"/>
    </source>
</evidence>
<dbReference type="InterPro" id="IPR032821">
    <property type="entry name" value="PKS_assoc"/>
</dbReference>
<accession>A0ABW6S1N5</accession>
<name>A0ABW6S1N5_9NOCA</name>
<dbReference type="Pfam" id="PF16197">
    <property type="entry name" value="KAsynt_C_assoc"/>
    <property type="match status" value="1"/>
</dbReference>
<evidence type="ECO:0000256" key="1">
    <source>
        <dbReference type="ARBA" id="ARBA00022679"/>
    </source>
</evidence>
<dbReference type="InterPro" id="IPR001227">
    <property type="entry name" value="Ac_transferase_dom_sf"/>
</dbReference>
<gene>
    <name evidence="3" type="ORF">ACFYXQ_20735</name>
</gene>
<dbReference type="Pfam" id="PF00109">
    <property type="entry name" value="ketoacyl-synt"/>
    <property type="match status" value="1"/>
</dbReference>
<dbReference type="EMBL" id="JBIAQY010000006">
    <property type="protein sequence ID" value="MFF3570206.1"/>
    <property type="molecule type" value="Genomic_DNA"/>
</dbReference>
<dbReference type="InterPro" id="IPR016039">
    <property type="entry name" value="Thiolase-like"/>
</dbReference>
<sequence>MADVAIVGAACRFPGAETLDEYWDLLNNAVEVATTTGLVRPSDEPRSSARGLSGRFLRDVEEFDADFFGIPPREAAAMDPRQRVVLELSWNLVESSGIDAGTLDGSRVGVFIGAMGDDYANMTRNGDAAVFDRYSHTGTSRGMIADRVSYFMRLRGPSLTVDCGQSSSLMAVHLACRSIASGESVLAIAGGVHLNLDSVAEDIESHFGGLSEQGRCFTFDSRADGYVRGEGAGLVLLKSLPDAIADGDDILAVVRGSAAGHGGEGQGGIAVPTVAGQIDVLRRAYQDARMDPRSAHYVELHGTGTKVGDPVEAAALGAVFGPRSADDPLLVGSVKTNIGHLLGAAGIAGLLKTVLAVRHRKIPASLNYREPRSEIDPDSLGLRVSDVSSVWADGAPRIAGVSSFGMGGSNCHVVLSSVDECEVAGSVREDSASDGVSAGVGSSVVPWVLSGKSGEALVAQANRLFGYVRDRPVLDVSDVAFSLVGRSVFEHRAVVVGGGRDELIRGLTGLVEGEPGRNVVHGRADSVGKTVFVFPGQGSQWVGMGVALLDGSPVFAGQMN</sequence>
<dbReference type="Gene3D" id="3.40.47.10">
    <property type="match status" value="1"/>
</dbReference>
<dbReference type="Pfam" id="PF00698">
    <property type="entry name" value="Acyl_transf_1"/>
    <property type="match status" value="1"/>
</dbReference>
<dbReference type="InterPro" id="IPR050091">
    <property type="entry name" value="PKS_NRPS_Biosynth_Enz"/>
</dbReference>
<dbReference type="InterPro" id="IPR016035">
    <property type="entry name" value="Acyl_Trfase/lysoPLipase"/>
</dbReference>
<protein>
    <submittedName>
        <fullName evidence="3">Beta-ketoacyl synthase N-terminal-like domain-containing protein</fullName>
    </submittedName>
</protein>
<comment type="caution">
    <text evidence="3">The sequence shown here is derived from an EMBL/GenBank/DDBJ whole genome shotgun (WGS) entry which is preliminary data.</text>
</comment>
<dbReference type="Gene3D" id="3.40.366.10">
    <property type="entry name" value="Malonyl-Coenzyme A Acyl Carrier Protein, domain 2"/>
    <property type="match status" value="1"/>
</dbReference>
<dbReference type="Proteomes" id="UP001601992">
    <property type="component" value="Unassembled WGS sequence"/>
</dbReference>
<proteinExistence type="predicted"/>
<dbReference type="PANTHER" id="PTHR43775">
    <property type="entry name" value="FATTY ACID SYNTHASE"/>
    <property type="match status" value="1"/>
</dbReference>
<dbReference type="SMART" id="SM00825">
    <property type="entry name" value="PKS_KS"/>
    <property type="match status" value="1"/>
</dbReference>
<evidence type="ECO:0000313" key="3">
    <source>
        <dbReference type="EMBL" id="MFF3570206.1"/>
    </source>
</evidence>
<dbReference type="InterPro" id="IPR020841">
    <property type="entry name" value="PKS_Beta-ketoAc_synthase_dom"/>
</dbReference>
<evidence type="ECO:0000259" key="2">
    <source>
        <dbReference type="PROSITE" id="PS52004"/>
    </source>
</evidence>
<dbReference type="RefSeq" id="WP_387404652.1">
    <property type="nucleotide sequence ID" value="NZ_JBIAQY010000006.1"/>
</dbReference>
<keyword evidence="1" id="KW-0808">Transferase</keyword>
<organism evidence="3 4">
    <name type="scientific">Nocardia jiangxiensis</name>
    <dbReference type="NCBI Taxonomy" id="282685"/>
    <lineage>
        <taxon>Bacteria</taxon>
        <taxon>Bacillati</taxon>
        <taxon>Actinomycetota</taxon>
        <taxon>Actinomycetes</taxon>
        <taxon>Mycobacteriales</taxon>
        <taxon>Nocardiaceae</taxon>
        <taxon>Nocardia</taxon>
    </lineage>
</organism>
<dbReference type="SUPFAM" id="SSF52151">
    <property type="entry name" value="FabD/lysophospholipase-like"/>
    <property type="match status" value="1"/>
</dbReference>
<dbReference type="SUPFAM" id="SSF53901">
    <property type="entry name" value="Thiolase-like"/>
    <property type="match status" value="1"/>
</dbReference>
<keyword evidence="4" id="KW-1185">Reference proteome</keyword>
<reference evidence="3 4" key="1">
    <citation type="submission" date="2024-10" db="EMBL/GenBank/DDBJ databases">
        <title>The Natural Products Discovery Center: Release of the First 8490 Sequenced Strains for Exploring Actinobacteria Biosynthetic Diversity.</title>
        <authorList>
            <person name="Kalkreuter E."/>
            <person name="Kautsar S.A."/>
            <person name="Yang D."/>
            <person name="Bader C.D."/>
            <person name="Teijaro C.N."/>
            <person name="Fluegel L."/>
            <person name="Davis C.M."/>
            <person name="Simpson J.R."/>
            <person name="Lauterbach L."/>
            <person name="Steele A.D."/>
            <person name="Gui C."/>
            <person name="Meng S."/>
            <person name="Li G."/>
            <person name="Viehrig K."/>
            <person name="Ye F."/>
            <person name="Su P."/>
            <person name="Kiefer A.F."/>
            <person name="Nichols A."/>
            <person name="Cepeda A.J."/>
            <person name="Yan W."/>
            <person name="Fan B."/>
            <person name="Jiang Y."/>
            <person name="Adhikari A."/>
            <person name="Zheng C.-J."/>
            <person name="Schuster L."/>
            <person name="Cowan T.M."/>
            <person name="Smanski M.J."/>
            <person name="Chevrette M.G."/>
            <person name="De Carvalho L.P.S."/>
            <person name="Shen B."/>
        </authorList>
    </citation>
    <scope>NUCLEOTIDE SEQUENCE [LARGE SCALE GENOMIC DNA]</scope>
    <source>
        <strain evidence="3 4">NPDC002593</strain>
    </source>
</reference>
<dbReference type="InterPro" id="IPR014031">
    <property type="entry name" value="Ketoacyl_synth_C"/>
</dbReference>
<dbReference type="InterPro" id="IPR014043">
    <property type="entry name" value="Acyl_transferase_dom"/>
</dbReference>